<dbReference type="Gene3D" id="1.10.287.470">
    <property type="entry name" value="Helix hairpin bin"/>
    <property type="match status" value="1"/>
</dbReference>
<dbReference type="Gene3D" id="2.40.420.20">
    <property type="match status" value="1"/>
</dbReference>
<proteinExistence type="predicted"/>
<feature type="coiled-coil region" evidence="1">
    <location>
        <begin position="328"/>
        <end position="359"/>
    </location>
</feature>
<evidence type="ECO:0000256" key="3">
    <source>
        <dbReference type="SAM" id="Phobius"/>
    </source>
</evidence>
<keyword evidence="3" id="KW-1133">Transmembrane helix</keyword>
<dbReference type="PANTHER" id="PTHR30469">
    <property type="entry name" value="MULTIDRUG RESISTANCE PROTEIN MDTA"/>
    <property type="match status" value="1"/>
</dbReference>
<feature type="coiled-coil region" evidence="1">
    <location>
        <begin position="134"/>
        <end position="168"/>
    </location>
</feature>
<accession>A0A926DDU4</accession>
<dbReference type="RefSeq" id="WP_249299778.1">
    <property type="nucleotide sequence ID" value="NZ_JACRSP010000002.1"/>
</dbReference>
<dbReference type="GO" id="GO:1990281">
    <property type="term" value="C:efflux pump complex"/>
    <property type="evidence" value="ECO:0007669"/>
    <property type="project" value="TreeGrafter"/>
</dbReference>
<comment type="caution">
    <text evidence="5">The sequence shown here is derived from an EMBL/GenBank/DDBJ whole genome shotgun (WGS) entry which is preliminary data.</text>
</comment>
<dbReference type="Gene3D" id="2.40.30.170">
    <property type="match status" value="2"/>
</dbReference>
<keyword evidence="6" id="KW-1185">Reference proteome</keyword>
<gene>
    <name evidence="5" type="ORF">H8695_04875</name>
</gene>
<sequence>MPDEKNLTEQKNTQSNVATAEAPPAAPAEPVFEKKKDKKRAKRIKKIIGWTILAAILVAVGLLVYNLFFKPKPVTINTGIAMTGSIDNSVYGYSPVNAKERAEVVSAAKGEVLELYVENGQKVEKGDPLFLVDSSEYEQTLANAENALKNAQEAYNNAVKKIENLTVTAPISGKIRDVKVKKGDNASEGTTVATIFDDSKMKLKLYFSYAYIDSIKVGQSAVVSIPQTMSKINGEVTGIEKIKKITAEGTVLFEVEITVKNAGALSAGMKATATVASSTGDVMPAETGELAYNDEMNVNLKSYGEVVDVVMKDYYSFNQGDVLMVMENTSLNTAVDSARKDLENAQKEYDRVLEEYESYSPTAPISGTITSLNLAVGDKLEGATSTSLISIANLDTMVINAQIDEKDVGKLSVGMMVQITSNDGENQMSYTGQLTQLALEGKAENGMSYFPATIEIYDAQNLMPNMYVDYNIVATSAENVLTVPSSAIQYMDVGGTPMNVAFVKKGGRDITPLEGVDPAVVPEDFVAVAVEVGISNDQSVEIKSGLQEGDEVALMGAADPSWMQGGGGMMGGGVVMVG</sequence>
<feature type="transmembrane region" description="Helical" evidence="3">
    <location>
        <begin position="47"/>
        <end position="68"/>
    </location>
</feature>
<evidence type="ECO:0000256" key="2">
    <source>
        <dbReference type="SAM" id="MobiDB-lite"/>
    </source>
</evidence>
<dbReference type="CDD" id="cd06850">
    <property type="entry name" value="biotinyl_domain"/>
    <property type="match status" value="1"/>
</dbReference>
<dbReference type="PANTHER" id="PTHR30469:SF33">
    <property type="entry name" value="SLR1207 PROTEIN"/>
    <property type="match status" value="1"/>
</dbReference>
<reference evidence="5" key="1">
    <citation type="submission" date="2020-08" db="EMBL/GenBank/DDBJ databases">
        <title>Genome public.</title>
        <authorList>
            <person name="Liu C."/>
            <person name="Sun Q."/>
        </authorList>
    </citation>
    <scope>NUCLEOTIDE SEQUENCE</scope>
    <source>
        <strain evidence="5">BX7</strain>
    </source>
</reference>
<dbReference type="Proteomes" id="UP000620366">
    <property type="component" value="Unassembled WGS sequence"/>
</dbReference>
<feature type="domain" description="Multidrug resistance protein MdtA-like barrel-sandwich hybrid" evidence="4">
    <location>
        <begin position="101"/>
        <end position="195"/>
    </location>
</feature>
<protein>
    <submittedName>
        <fullName evidence="5">HlyD family efflux transporter periplasmic adaptor subunit</fullName>
    </submittedName>
</protein>
<feature type="region of interest" description="Disordered" evidence="2">
    <location>
        <begin position="1"/>
        <end position="34"/>
    </location>
</feature>
<dbReference type="Pfam" id="PF25917">
    <property type="entry name" value="BSH_RND"/>
    <property type="match status" value="1"/>
</dbReference>
<keyword evidence="1" id="KW-0175">Coiled coil</keyword>
<dbReference type="Gene3D" id="2.40.50.100">
    <property type="match status" value="2"/>
</dbReference>
<organism evidence="5 6">
    <name type="scientific">Feifania hominis</name>
    <dbReference type="NCBI Taxonomy" id="2763660"/>
    <lineage>
        <taxon>Bacteria</taxon>
        <taxon>Bacillati</taxon>
        <taxon>Bacillota</taxon>
        <taxon>Clostridia</taxon>
        <taxon>Eubacteriales</taxon>
        <taxon>Feifaniaceae</taxon>
        <taxon>Feifania</taxon>
    </lineage>
</organism>
<dbReference type="GO" id="GO:0015562">
    <property type="term" value="F:efflux transmembrane transporter activity"/>
    <property type="evidence" value="ECO:0007669"/>
    <property type="project" value="TreeGrafter"/>
</dbReference>
<feature type="compositionally biased region" description="Polar residues" evidence="2">
    <location>
        <begin position="9"/>
        <end position="18"/>
    </location>
</feature>
<dbReference type="SUPFAM" id="SSF111369">
    <property type="entry name" value="HlyD-like secretion proteins"/>
    <property type="match status" value="2"/>
</dbReference>
<evidence type="ECO:0000313" key="5">
    <source>
        <dbReference type="EMBL" id="MBC8536022.1"/>
    </source>
</evidence>
<dbReference type="InterPro" id="IPR058625">
    <property type="entry name" value="MdtA-like_BSH"/>
</dbReference>
<evidence type="ECO:0000256" key="1">
    <source>
        <dbReference type="SAM" id="Coils"/>
    </source>
</evidence>
<dbReference type="EMBL" id="JACRSP010000002">
    <property type="protein sequence ID" value="MBC8536022.1"/>
    <property type="molecule type" value="Genomic_DNA"/>
</dbReference>
<dbReference type="AlphaFoldDB" id="A0A926DDU4"/>
<evidence type="ECO:0000313" key="6">
    <source>
        <dbReference type="Proteomes" id="UP000620366"/>
    </source>
</evidence>
<evidence type="ECO:0000259" key="4">
    <source>
        <dbReference type="Pfam" id="PF25917"/>
    </source>
</evidence>
<keyword evidence="3" id="KW-0472">Membrane</keyword>
<name>A0A926DDU4_9FIRM</name>
<keyword evidence="3" id="KW-0812">Transmembrane</keyword>